<feature type="transmembrane region" description="Helical" evidence="3">
    <location>
        <begin position="33"/>
        <end position="52"/>
    </location>
</feature>
<feature type="transmembrane region" description="Helical" evidence="3">
    <location>
        <begin position="6"/>
        <end position="26"/>
    </location>
</feature>
<dbReference type="InterPro" id="IPR005081">
    <property type="entry name" value="SpoIIGA"/>
</dbReference>
<comment type="subcellular location">
    <subcellularLocation>
        <location evidence="1">Cell membrane</location>
    </subcellularLocation>
</comment>
<evidence type="ECO:0000256" key="3">
    <source>
        <dbReference type="SAM" id="Phobius"/>
    </source>
</evidence>
<dbReference type="AlphaFoldDB" id="A0A7W1XQ24"/>
<dbReference type="EMBL" id="JACEOL010000006">
    <property type="protein sequence ID" value="MBA4601154.1"/>
    <property type="molecule type" value="Genomic_DNA"/>
</dbReference>
<keyword evidence="1" id="KW-0645">Protease</keyword>
<feature type="transmembrane region" description="Helical" evidence="3">
    <location>
        <begin position="128"/>
        <end position="147"/>
    </location>
</feature>
<keyword evidence="3" id="KW-0812">Transmembrane</keyword>
<organism evidence="4 5">
    <name type="scientific">Thermoactinomyces mirandus</name>
    <dbReference type="NCBI Taxonomy" id="2756294"/>
    <lineage>
        <taxon>Bacteria</taxon>
        <taxon>Bacillati</taxon>
        <taxon>Bacillota</taxon>
        <taxon>Bacilli</taxon>
        <taxon>Bacillales</taxon>
        <taxon>Thermoactinomycetaceae</taxon>
        <taxon>Thermoactinomyces</taxon>
    </lineage>
</organism>
<keyword evidence="1" id="KW-0064">Aspartyl protease</keyword>
<keyword evidence="1" id="KW-0749">Sporulation</keyword>
<dbReference type="Pfam" id="PF03419">
    <property type="entry name" value="Peptidase_U4"/>
    <property type="match status" value="1"/>
</dbReference>
<dbReference type="GO" id="GO:0006508">
    <property type="term" value="P:proteolysis"/>
    <property type="evidence" value="ECO:0007669"/>
    <property type="project" value="UniProtKB-KW"/>
</dbReference>
<feature type="transmembrane region" description="Helical" evidence="3">
    <location>
        <begin position="58"/>
        <end position="78"/>
    </location>
</feature>
<proteinExistence type="inferred from homology"/>
<gene>
    <name evidence="4" type="primary">spoIIGA</name>
    <name evidence="4" type="ORF">H2C83_02195</name>
</gene>
<evidence type="ECO:0000313" key="4">
    <source>
        <dbReference type="EMBL" id="MBA4601154.1"/>
    </source>
</evidence>
<dbReference type="NCBIfam" id="TIGR02854">
    <property type="entry name" value="spore_II_GA"/>
    <property type="match status" value="1"/>
</dbReference>
<dbReference type="GO" id="GO:0030435">
    <property type="term" value="P:sporulation resulting in formation of a cellular spore"/>
    <property type="evidence" value="ECO:0007669"/>
    <property type="project" value="UniProtKB-KW"/>
</dbReference>
<evidence type="ECO:0000313" key="5">
    <source>
        <dbReference type="Proteomes" id="UP000538292"/>
    </source>
</evidence>
<keyword evidence="5" id="KW-1185">Reference proteome</keyword>
<feature type="transmembrane region" description="Helical" evidence="3">
    <location>
        <begin position="90"/>
        <end position="108"/>
    </location>
</feature>
<dbReference type="GO" id="GO:0005886">
    <property type="term" value="C:plasma membrane"/>
    <property type="evidence" value="ECO:0007669"/>
    <property type="project" value="UniProtKB-SubCell"/>
</dbReference>
<dbReference type="GO" id="GO:0030436">
    <property type="term" value="P:asexual sporulation"/>
    <property type="evidence" value="ECO:0007669"/>
    <property type="project" value="InterPro"/>
</dbReference>
<keyword evidence="1" id="KW-1003">Cell membrane</keyword>
<dbReference type="GO" id="GO:0004190">
    <property type="term" value="F:aspartic-type endopeptidase activity"/>
    <property type="evidence" value="ECO:0007669"/>
    <property type="project" value="UniProtKB-KW"/>
</dbReference>
<evidence type="ECO:0000256" key="2">
    <source>
        <dbReference type="PIRSR" id="PIRSR018571-1"/>
    </source>
</evidence>
<dbReference type="RefSeq" id="WP_181737331.1">
    <property type="nucleotide sequence ID" value="NZ_JACEOL010000006.1"/>
</dbReference>
<accession>A0A7W1XQ24</accession>
<comment type="subunit">
    <text evidence="1">Self-associates. Interacts with SigE. Interacts with SpoIIR.</text>
</comment>
<sequence>MTVYADVIFFLNSAIDFLLLWLTSGIRKQRTTWWRLLLSSMVGGLYSMLHLWSRFSIAYFFPVKIIVSIFMVLIVFGWKHPFAFMRNLGMFYLICFITGGAMIAFHYVMTGDSQAAGGIFYSQSAHGWGSPVSWALIIFGFPLVWMYTRFSLRSLDEWQMFGQFIADVSIRLQGRELTCAGLVDTGNQLRDPITRSPVILVELESLKPMLPEPLWQMAQIRELEKGWDLLPAEWLNRVRLIPYRAAGKENDLLLAVKPDHVIVSQGEKKNKITKILIGIDVGRLSSDGAYQAIIHPSCLSAAVS</sequence>
<comment type="similarity">
    <text evidence="1">Belongs to the peptidase U4 family.</text>
</comment>
<dbReference type="Proteomes" id="UP000538292">
    <property type="component" value="Unassembled WGS sequence"/>
</dbReference>
<feature type="active site" evidence="2">
    <location>
        <position position="184"/>
    </location>
</feature>
<keyword evidence="1" id="KW-0378">Hydrolase</keyword>
<evidence type="ECO:0000256" key="1">
    <source>
        <dbReference type="PIRNR" id="PIRNR018571"/>
    </source>
</evidence>
<keyword evidence="3" id="KW-1133">Transmembrane helix</keyword>
<comment type="caution">
    <text evidence="4">The sequence shown here is derived from an EMBL/GenBank/DDBJ whole genome shotgun (WGS) entry which is preliminary data.</text>
</comment>
<protein>
    <recommendedName>
        <fullName evidence="1">Sporulation sigma-E factor-processing peptidase</fullName>
        <ecNumber evidence="1">3.4.23.-</ecNumber>
    </recommendedName>
    <alternativeName>
        <fullName evidence="1">Membrane-associated aspartic protease</fullName>
    </alternativeName>
    <alternativeName>
        <fullName evidence="1">Stage II sporulation protein GA</fullName>
    </alternativeName>
</protein>
<name>A0A7W1XQ24_9BACL</name>
<reference evidence="4 5" key="1">
    <citation type="submission" date="2020-07" db="EMBL/GenBank/DDBJ databases">
        <title>Thermoactinomyces phylogeny.</title>
        <authorList>
            <person name="Dunlap C."/>
        </authorList>
    </citation>
    <scope>NUCLEOTIDE SEQUENCE [LARGE SCALE GENOMIC DNA]</scope>
    <source>
        <strain evidence="4 5">AMNI-1</strain>
    </source>
</reference>
<dbReference type="EC" id="3.4.23.-" evidence="1"/>
<dbReference type="PIRSF" id="PIRSF018571">
    <property type="entry name" value="SpoIIGA"/>
    <property type="match status" value="1"/>
</dbReference>
<comment type="function">
    <text evidence="1">Probable aspartic protease that is responsible for the proteolytic cleavage of the RNA polymerase sigma E factor (SigE/spoIIGB) to yield the active peptide in the mother cell during sporulation. Responds to a signal from the forespore that is triggered by the extracellular signal protein SpoIIR.</text>
</comment>
<keyword evidence="1 3" id="KW-0472">Membrane</keyword>